<evidence type="ECO:0000256" key="1">
    <source>
        <dbReference type="SAM" id="Phobius"/>
    </source>
</evidence>
<name>A0A517SPN3_9BACT</name>
<evidence type="ECO:0000313" key="3">
    <source>
        <dbReference type="Proteomes" id="UP000315003"/>
    </source>
</evidence>
<keyword evidence="1" id="KW-0472">Membrane</keyword>
<dbReference type="Proteomes" id="UP000315003">
    <property type="component" value="Chromosome"/>
</dbReference>
<organism evidence="2 3">
    <name type="scientific">Stieleria bergensis</name>
    <dbReference type="NCBI Taxonomy" id="2528025"/>
    <lineage>
        <taxon>Bacteria</taxon>
        <taxon>Pseudomonadati</taxon>
        <taxon>Planctomycetota</taxon>
        <taxon>Planctomycetia</taxon>
        <taxon>Pirellulales</taxon>
        <taxon>Pirellulaceae</taxon>
        <taxon>Stieleria</taxon>
    </lineage>
</organism>
<sequence>MKREPEPWQPFDAIEHDFQDLDLPHRATSEVRSLEQTLGNLAHCVRTNSIEKTQHRDQLLNRFQQSFLLGRCRVRVWQASLAALVLLVAFSCLLGRLTTSRQPTALTSQQAQQEAVRLSRQTGVSLDWALVDIFQRSKEQKSRQVAPWMPPQR</sequence>
<reference evidence="2 3" key="1">
    <citation type="submission" date="2019-02" db="EMBL/GenBank/DDBJ databases">
        <title>Deep-cultivation of Planctomycetes and their phenomic and genomic characterization uncovers novel biology.</title>
        <authorList>
            <person name="Wiegand S."/>
            <person name="Jogler M."/>
            <person name="Boedeker C."/>
            <person name="Pinto D."/>
            <person name="Vollmers J."/>
            <person name="Rivas-Marin E."/>
            <person name="Kohn T."/>
            <person name="Peeters S.H."/>
            <person name="Heuer A."/>
            <person name="Rast P."/>
            <person name="Oberbeckmann S."/>
            <person name="Bunk B."/>
            <person name="Jeske O."/>
            <person name="Meyerdierks A."/>
            <person name="Storesund J.E."/>
            <person name="Kallscheuer N."/>
            <person name="Luecker S."/>
            <person name="Lage O.M."/>
            <person name="Pohl T."/>
            <person name="Merkel B.J."/>
            <person name="Hornburger P."/>
            <person name="Mueller R.-W."/>
            <person name="Bruemmer F."/>
            <person name="Labrenz M."/>
            <person name="Spormann A.M."/>
            <person name="Op den Camp H."/>
            <person name="Overmann J."/>
            <person name="Amann R."/>
            <person name="Jetten M.S.M."/>
            <person name="Mascher T."/>
            <person name="Medema M.H."/>
            <person name="Devos D.P."/>
            <person name="Kaster A.-K."/>
            <person name="Ovreas L."/>
            <person name="Rohde M."/>
            <person name="Galperin M.Y."/>
            <person name="Jogler C."/>
        </authorList>
    </citation>
    <scope>NUCLEOTIDE SEQUENCE [LARGE SCALE GENOMIC DNA]</scope>
    <source>
        <strain evidence="2 3">SV_7m_r</strain>
    </source>
</reference>
<gene>
    <name evidence="2" type="ORF">SV7mr_05710</name>
</gene>
<keyword evidence="1" id="KW-1133">Transmembrane helix</keyword>
<keyword evidence="1" id="KW-0812">Transmembrane</keyword>
<proteinExistence type="predicted"/>
<keyword evidence="3" id="KW-1185">Reference proteome</keyword>
<dbReference type="EMBL" id="CP036272">
    <property type="protein sequence ID" value="QDT58082.1"/>
    <property type="molecule type" value="Genomic_DNA"/>
</dbReference>
<protein>
    <submittedName>
        <fullName evidence="2">Uncharacterized protein</fullName>
    </submittedName>
</protein>
<accession>A0A517SPN3</accession>
<dbReference type="AlphaFoldDB" id="A0A517SPN3"/>
<evidence type="ECO:0000313" key="2">
    <source>
        <dbReference type="EMBL" id="QDT58082.1"/>
    </source>
</evidence>
<feature type="transmembrane region" description="Helical" evidence="1">
    <location>
        <begin position="76"/>
        <end position="94"/>
    </location>
</feature>